<organism evidence="3 4">
    <name type="scientific">Hypsibius exemplaris</name>
    <name type="common">Freshwater tardigrade</name>
    <dbReference type="NCBI Taxonomy" id="2072580"/>
    <lineage>
        <taxon>Eukaryota</taxon>
        <taxon>Metazoa</taxon>
        <taxon>Ecdysozoa</taxon>
        <taxon>Tardigrada</taxon>
        <taxon>Eutardigrada</taxon>
        <taxon>Parachela</taxon>
        <taxon>Hypsibioidea</taxon>
        <taxon>Hypsibiidae</taxon>
        <taxon>Hypsibius</taxon>
    </lineage>
</organism>
<dbReference type="AlphaFoldDB" id="A0A1W0WLE0"/>
<protein>
    <submittedName>
        <fullName evidence="3">Uncharacterized protein</fullName>
    </submittedName>
</protein>
<dbReference type="EMBL" id="MTYJ01000080">
    <property type="protein sequence ID" value="OQV15977.1"/>
    <property type="molecule type" value="Genomic_DNA"/>
</dbReference>
<evidence type="ECO:0000313" key="3">
    <source>
        <dbReference type="EMBL" id="OQV15977.1"/>
    </source>
</evidence>
<dbReference type="Proteomes" id="UP000192578">
    <property type="component" value="Unassembled WGS sequence"/>
</dbReference>
<comment type="caution">
    <text evidence="3">The sequence shown here is derived from an EMBL/GenBank/DDBJ whole genome shotgun (WGS) entry which is preliminary data.</text>
</comment>
<gene>
    <name evidence="3" type="ORF">BV898_09898</name>
</gene>
<feature type="transmembrane region" description="Helical" evidence="2">
    <location>
        <begin position="61"/>
        <end position="80"/>
    </location>
</feature>
<keyword evidence="4" id="KW-1185">Reference proteome</keyword>
<evidence type="ECO:0000313" key="4">
    <source>
        <dbReference type="Proteomes" id="UP000192578"/>
    </source>
</evidence>
<feature type="compositionally biased region" description="Polar residues" evidence="1">
    <location>
        <begin position="1"/>
        <end position="13"/>
    </location>
</feature>
<name>A0A1W0WLE0_HYPEX</name>
<feature type="transmembrane region" description="Helical" evidence="2">
    <location>
        <begin position="100"/>
        <end position="118"/>
    </location>
</feature>
<feature type="region of interest" description="Disordered" evidence="1">
    <location>
        <begin position="1"/>
        <end position="29"/>
    </location>
</feature>
<keyword evidence="2" id="KW-0472">Membrane</keyword>
<evidence type="ECO:0000256" key="2">
    <source>
        <dbReference type="SAM" id="Phobius"/>
    </source>
</evidence>
<reference evidence="4" key="1">
    <citation type="submission" date="2017-01" db="EMBL/GenBank/DDBJ databases">
        <title>Comparative genomics of anhydrobiosis in the tardigrade Hypsibius dujardini.</title>
        <authorList>
            <person name="Yoshida Y."/>
            <person name="Koutsovoulos G."/>
            <person name="Laetsch D."/>
            <person name="Stevens L."/>
            <person name="Kumar S."/>
            <person name="Horikawa D."/>
            <person name="Ishino K."/>
            <person name="Komine S."/>
            <person name="Tomita M."/>
            <person name="Blaxter M."/>
            <person name="Arakawa K."/>
        </authorList>
    </citation>
    <scope>NUCLEOTIDE SEQUENCE [LARGE SCALE GENOMIC DNA]</scope>
    <source>
        <strain evidence="4">Z151</strain>
    </source>
</reference>
<keyword evidence="2" id="KW-0812">Transmembrane</keyword>
<feature type="transmembrane region" description="Helical" evidence="2">
    <location>
        <begin position="215"/>
        <end position="237"/>
    </location>
</feature>
<sequence length="290" mass="31653">MSSGKESSRTASPPTELVVHTDPLSADKDEHDPILKEITSADGQRKVLLIPCYKLTIKLECVLGLLLVLSQMIVSVLIFISNSNISSGYTVDKGFPGVWSGLSVMAFAYFAHRVALVAKDDSDNSHRESVGLMHFARRVSMKAHFDPEETFSQDPDNLLYFPWRGMSISRTLLIVGSIGTMTLLTFGLACAIVGLTETTAVLQAATAAETTGVMLAITAVQAFSVAPFGLLALFLTIQIITATGIFSYQCCTFCYPVSVFTDWERMTKPLIIFRQEDLPEKEEGSTAIHV</sequence>
<proteinExistence type="predicted"/>
<evidence type="ECO:0000256" key="1">
    <source>
        <dbReference type="SAM" id="MobiDB-lite"/>
    </source>
</evidence>
<keyword evidence="2" id="KW-1133">Transmembrane helix</keyword>
<dbReference type="OrthoDB" id="10618273at2759"/>
<accession>A0A1W0WLE0</accession>
<feature type="transmembrane region" description="Helical" evidence="2">
    <location>
        <begin position="172"/>
        <end position="195"/>
    </location>
</feature>